<organism evidence="1 2">
    <name type="scientific">Rhamnella rubrinervis</name>
    <dbReference type="NCBI Taxonomy" id="2594499"/>
    <lineage>
        <taxon>Eukaryota</taxon>
        <taxon>Viridiplantae</taxon>
        <taxon>Streptophyta</taxon>
        <taxon>Embryophyta</taxon>
        <taxon>Tracheophyta</taxon>
        <taxon>Spermatophyta</taxon>
        <taxon>Magnoliopsida</taxon>
        <taxon>eudicotyledons</taxon>
        <taxon>Gunneridae</taxon>
        <taxon>Pentapetalae</taxon>
        <taxon>rosids</taxon>
        <taxon>fabids</taxon>
        <taxon>Rosales</taxon>
        <taxon>Rhamnaceae</taxon>
        <taxon>rhamnoid group</taxon>
        <taxon>Rhamneae</taxon>
        <taxon>Rhamnella</taxon>
    </lineage>
</organism>
<sequence length="681" mass="76225">MDLQMEGLVMAMEIATVVAGFVARVRSDLQPWIRLLQLSCDLIRGIGIPLRIDNYTLLGNCVHFAWVLVDMDLAGFVLKKLLLEMTDDCIEVDLYFESFLNFCTSCHSVNHSMAMCKSEIGRRLLKLDIIATTKRISVQIILESVLTSSYHNTVPRQITLWEDAFGNLDDEISDDANDIIEDKWSPLLCHPDAFVLDWKCLGTESQKIDCEHPVVKTNKGVSNMAEFTQGTLPKQSSVPSFAEMVRGTAGRNIEITTGIQHQHRGAAYTIPTTNQNAPTRKGNFVLIKVNDNAYKERISLCQFSLIARVVLTKGDKSWKHDELYLKLQSIWKLEKWKLISLGRGYFSSSVILYGGSSKSLTDHADKDNTKGKGVQTVSSYIGVVHSDTVLNDTFDDLDDELPVHEDGVLQDPSDMQILDQDRSTSGDQINMDTTMVLYDPTKTLSAAQQNLDLVASDHSVSETKDPNAWTTVKAVGFRTAVLPTMWVFTSRSLEDARILLSEKQIVSVNIMRVGGAHERSGGGPPIHSSCTDFQAAVEAAGLLPIDTHEDFFTWGRRGTRGYVQSKLDRSFCSDSCLEVSDSIACCILAKHHSDHHPLLLSLSKLGNVGPRPFRFQSMWLLNKDFKFFVQSIWDEEVAGSPFHRVIAKLKKVKHALWSWNRDIFGDIHVKISLAQEKLLSI</sequence>
<name>A0A8K0MR76_9ROSA</name>
<gene>
    <name evidence="1" type="ORF">FNV43_RR05552</name>
</gene>
<evidence type="ECO:0000313" key="2">
    <source>
        <dbReference type="Proteomes" id="UP000796880"/>
    </source>
</evidence>
<protein>
    <submittedName>
        <fullName evidence="1">Uncharacterized protein</fullName>
    </submittedName>
</protein>
<comment type="caution">
    <text evidence="1">The sequence shown here is derived from an EMBL/GenBank/DDBJ whole genome shotgun (WGS) entry which is preliminary data.</text>
</comment>
<dbReference type="EMBL" id="VOIH02000002">
    <property type="protein sequence ID" value="KAF3455104.1"/>
    <property type="molecule type" value="Genomic_DNA"/>
</dbReference>
<dbReference type="PANTHER" id="PTHR33710">
    <property type="entry name" value="BNAC02G09200D PROTEIN"/>
    <property type="match status" value="1"/>
</dbReference>
<dbReference type="OrthoDB" id="952894at2759"/>
<dbReference type="Proteomes" id="UP000796880">
    <property type="component" value="Unassembled WGS sequence"/>
</dbReference>
<keyword evidence="2" id="KW-1185">Reference proteome</keyword>
<dbReference type="AlphaFoldDB" id="A0A8K0MR76"/>
<proteinExistence type="predicted"/>
<dbReference type="PANTHER" id="PTHR33710:SF77">
    <property type="entry name" value="DNASE I-LIKE SUPERFAMILY PROTEIN"/>
    <property type="match status" value="1"/>
</dbReference>
<evidence type="ECO:0000313" key="1">
    <source>
        <dbReference type="EMBL" id="KAF3455104.1"/>
    </source>
</evidence>
<accession>A0A8K0MR76</accession>
<reference evidence="1" key="1">
    <citation type="submission" date="2020-03" db="EMBL/GenBank/DDBJ databases">
        <title>A high-quality chromosome-level genome assembly of a woody plant with both climbing and erect habits, Rhamnella rubrinervis.</title>
        <authorList>
            <person name="Lu Z."/>
            <person name="Yang Y."/>
            <person name="Zhu X."/>
            <person name="Sun Y."/>
        </authorList>
    </citation>
    <scope>NUCLEOTIDE SEQUENCE</scope>
    <source>
        <strain evidence="1">BYM</strain>
        <tissue evidence="1">Leaf</tissue>
    </source>
</reference>